<dbReference type="AlphaFoldDB" id="A0A381R7P9"/>
<dbReference type="InterPro" id="IPR021383">
    <property type="entry name" value="DUF3015"/>
</dbReference>
<sequence length="149" mass="16494">MRFNTILLLAIVTILWSEAALACHKGGPMGFASNDPGAFSLDVTLSPFYTGASLSGTAGCKKWDYGRHQRIQYLETQWTFIREEASQGEGERLIALAQIMGCTAERQAQFAFLVRNNYSSLFNNTEDRSVFLLKLETLLSQNPSLSCSA</sequence>
<proteinExistence type="predicted"/>
<gene>
    <name evidence="1" type="ORF">METZ01_LOCUS40620</name>
</gene>
<protein>
    <recommendedName>
        <fullName evidence="2">DUF3015 domain-containing protein</fullName>
    </recommendedName>
</protein>
<accession>A0A381R7P9</accession>
<reference evidence="1" key="1">
    <citation type="submission" date="2018-05" db="EMBL/GenBank/DDBJ databases">
        <authorList>
            <person name="Lanie J.A."/>
            <person name="Ng W.-L."/>
            <person name="Kazmierczak K.M."/>
            <person name="Andrzejewski T.M."/>
            <person name="Davidsen T.M."/>
            <person name="Wayne K.J."/>
            <person name="Tettelin H."/>
            <person name="Glass J.I."/>
            <person name="Rusch D."/>
            <person name="Podicherti R."/>
            <person name="Tsui H.-C.T."/>
            <person name="Winkler M.E."/>
        </authorList>
    </citation>
    <scope>NUCLEOTIDE SEQUENCE</scope>
</reference>
<organism evidence="1">
    <name type="scientific">marine metagenome</name>
    <dbReference type="NCBI Taxonomy" id="408172"/>
    <lineage>
        <taxon>unclassified sequences</taxon>
        <taxon>metagenomes</taxon>
        <taxon>ecological metagenomes</taxon>
    </lineage>
</organism>
<name>A0A381R7P9_9ZZZZ</name>
<dbReference type="Pfam" id="PF11220">
    <property type="entry name" value="DUF3015"/>
    <property type="match status" value="1"/>
</dbReference>
<evidence type="ECO:0008006" key="2">
    <source>
        <dbReference type="Google" id="ProtNLM"/>
    </source>
</evidence>
<dbReference type="EMBL" id="UINC01001738">
    <property type="protein sequence ID" value="SUZ87766.1"/>
    <property type="molecule type" value="Genomic_DNA"/>
</dbReference>
<evidence type="ECO:0000313" key="1">
    <source>
        <dbReference type="EMBL" id="SUZ87766.1"/>
    </source>
</evidence>